<feature type="compositionally biased region" description="Basic and acidic residues" evidence="1">
    <location>
        <begin position="27"/>
        <end position="38"/>
    </location>
</feature>
<protein>
    <submittedName>
        <fullName evidence="2">Uncharacterized protein</fullName>
    </submittedName>
</protein>
<feature type="region of interest" description="Disordered" evidence="1">
    <location>
        <begin position="1"/>
        <end position="47"/>
    </location>
</feature>
<reference evidence="3" key="1">
    <citation type="journal article" date="2011" name="PLoS Genet.">
        <title>Genomic analysis of the necrotrophic fungal pathogens Sclerotinia sclerotiorum and Botrytis cinerea.</title>
        <authorList>
            <person name="Amselem J."/>
            <person name="Cuomo C.A."/>
            <person name="van Kan J.A."/>
            <person name="Viaud M."/>
            <person name="Benito E.P."/>
            <person name="Couloux A."/>
            <person name="Coutinho P.M."/>
            <person name="de Vries R.P."/>
            <person name="Dyer P.S."/>
            <person name="Fillinger S."/>
            <person name="Fournier E."/>
            <person name="Gout L."/>
            <person name="Hahn M."/>
            <person name="Kohn L."/>
            <person name="Lapalu N."/>
            <person name="Plummer K.M."/>
            <person name="Pradier J.M."/>
            <person name="Quevillon E."/>
            <person name="Sharon A."/>
            <person name="Simon A."/>
            <person name="ten Have A."/>
            <person name="Tudzynski B."/>
            <person name="Tudzynski P."/>
            <person name="Wincker P."/>
            <person name="Andrew M."/>
            <person name="Anthouard V."/>
            <person name="Beever R.E."/>
            <person name="Beffa R."/>
            <person name="Benoit I."/>
            <person name="Bouzid O."/>
            <person name="Brault B."/>
            <person name="Chen Z."/>
            <person name="Choquer M."/>
            <person name="Collemare J."/>
            <person name="Cotton P."/>
            <person name="Danchin E.G."/>
            <person name="Da Silva C."/>
            <person name="Gautier A."/>
            <person name="Giraud C."/>
            <person name="Giraud T."/>
            <person name="Gonzalez C."/>
            <person name="Grossetete S."/>
            <person name="Guldener U."/>
            <person name="Henrissat B."/>
            <person name="Howlett B.J."/>
            <person name="Kodira C."/>
            <person name="Kretschmer M."/>
            <person name="Lappartient A."/>
            <person name="Leroch M."/>
            <person name="Levis C."/>
            <person name="Mauceli E."/>
            <person name="Neuveglise C."/>
            <person name="Oeser B."/>
            <person name="Pearson M."/>
            <person name="Poulain J."/>
            <person name="Poussereau N."/>
            <person name="Quesneville H."/>
            <person name="Rascle C."/>
            <person name="Schumacher J."/>
            <person name="Segurens B."/>
            <person name="Sexton A."/>
            <person name="Silva E."/>
            <person name="Sirven C."/>
            <person name="Soanes D.M."/>
            <person name="Talbot N.J."/>
            <person name="Templeton M."/>
            <person name="Yandava C."/>
            <person name="Yarden O."/>
            <person name="Zeng Q."/>
            <person name="Rollins J.A."/>
            <person name="Lebrun M.H."/>
            <person name="Dickman M."/>
        </authorList>
    </citation>
    <scope>NUCLEOTIDE SEQUENCE [LARGE SCALE GENOMIC DNA]</scope>
    <source>
        <strain evidence="3">ATCC 18683 / 1980 / Ss-1</strain>
    </source>
</reference>
<accession>A7E8P3</accession>
<dbReference type="GeneID" id="5493337"/>
<evidence type="ECO:0000256" key="1">
    <source>
        <dbReference type="SAM" id="MobiDB-lite"/>
    </source>
</evidence>
<dbReference type="KEGG" id="ssl:SS1G_01671"/>
<proteinExistence type="predicted"/>
<evidence type="ECO:0000313" key="3">
    <source>
        <dbReference type="Proteomes" id="UP000001312"/>
    </source>
</evidence>
<sequence length="113" mass="13079">MGCNHPLGERLQGMIPAELNSKNKKQKALERRQLRKEPTTGNSSEYRKIRKIRKKAEITDTDAAERYLGTFYSVETTITTMTTLATIQFYAQWMNKLVFQVVVKAPKENRVDQ</sequence>
<dbReference type="Proteomes" id="UP000001312">
    <property type="component" value="Unassembled WGS sequence"/>
</dbReference>
<name>A7E8P3_SCLS1</name>
<dbReference type="RefSeq" id="XP_001597477.1">
    <property type="nucleotide sequence ID" value="XM_001597427.1"/>
</dbReference>
<dbReference type="InParanoid" id="A7E8P3"/>
<gene>
    <name evidence="2" type="ORF">SS1G_01671</name>
</gene>
<evidence type="ECO:0000313" key="2">
    <source>
        <dbReference type="EMBL" id="EDN96745.1"/>
    </source>
</evidence>
<keyword evidence="3" id="KW-1185">Reference proteome</keyword>
<dbReference type="HOGENOM" id="CLU_2135044_0_0_1"/>
<dbReference type="EMBL" id="CH476622">
    <property type="protein sequence ID" value="EDN96745.1"/>
    <property type="molecule type" value="Genomic_DNA"/>
</dbReference>
<dbReference type="AlphaFoldDB" id="A7E8P3"/>
<organism evidence="2 3">
    <name type="scientific">Sclerotinia sclerotiorum (strain ATCC 18683 / 1980 / Ss-1)</name>
    <name type="common">White mold</name>
    <name type="synonym">Whetzelinia sclerotiorum</name>
    <dbReference type="NCBI Taxonomy" id="665079"/>
    <lineage>
        <taxon>Eukaryota</taxon>
        <taxon>Fungi</taxon>
        <taxon>Dikarya</taxon>
        <taxon>Ascomycota</taxon>
        <taxon>Pezizomycotina</taxon>
        <taxon>Leotiomycetes</taxon>
        <taxon>Helotiales</taxon>
        <taxon>Sclerotiniaceae</taxon>
        <taxon>Sclerotinia</taxon>
    </lineage>
</organism>